<dbReference type="Pfam" id="PF01325">
    <property type="entry name" value="Fe_dep_repress"/>
    <property type="match status" value="1"/>
</dbReference>
<dbReference type="Gene3D" id="1.10.60.10">
    <property type="entry name" value="Iron dependent repressor, metal binding and dimerisation domain"/>
    <property type="match status" value="1"/>
</dbReference>
<evidence type="ECO:0000256" key="3">
    <source>
        <dbReference type="ARBA" id="ARBA00011738"/>
    </source>
</evidence>
<dbReference type="InterPro" id="IPR036421">
    <property type="entry name" value="Fe_dep_repressor_sf"/>
</dbReference>
<evidence type="ECO:0000256" key="10">
    <source>
        <dbReference type="ARBA" id="ARBA00023163"/>
    </source>
</evidence>
<comment type="similarity">
    <text evidence="2">Belongs to the DtxR/MntR family.</text>
</comment>
<keyword evidence="4" id="KW-0963">Cytoplasm</keyword>
<dbReference type="Gene3D" id="2.30.30.90">
    <property type="match status" value="1"/>
</dbReference>
<dbReference type="InterPro" id="IPR038157">
    <property type="entry name" value="FeoA_core_dom"/>
</dbReference>
<dbReference type="InterPro" id="IPR022687">
    <property type="entry name" value="HTH_DTXR"/>
</dbReference>
<reference evidence="14" key="1">
    <citation type="submission" date="2023-01" db="EMBL/GenBank/DDBJ databases">
        <title>Comparative Genomic Analysis of the Clinically-Derived Winkia Strain NY0527 Provides Evidence into the Taxonomic Reassignment of Winkia neuii and Characterizes Their Virulence Traits.</title>
        <authorList>
            <person name="Cai X."/>
            <person name="Peng Y."/>
            <person name="Li M."/>
            <person name="Qiu Y."/>
            <person name="Wang Y."/>
            <person name="Xu L."/>
            <person name="Hou Q."/>
        </authorList>
    </citation>
    <scope>NUCLEOTIDE SEQUENCE</scope>
    <source>
        <strain evidence="14">NY0527</strain>
    </source>
</reference>
<evidence type="ECO:0000259" key="13">
    <source>
        <dbReference type="PROSITE" id="PS50944"/>
    </source>
</evidence>
<evidence type="ECO:0000256" key="4">
    <source>
        <dbReference type="ARBA" id="ARBA00022490"/>
    </source>
</evidence>
<dbReference type="GO" id="GO:0005737">
    <property type="term" value="C:cytoplasm"/>
    <property type="evidence" value="ECO:0007669"/>
    <property type="project" value="UniProtKB-SubCell"/>
</dbReference>
<dbReference type="GO" id="GO:0045892">
    <property type="term" value="P:negative regulation of DNA-templated transcription"/>
    <property type="evidence" value="ECO:0007669"/>
    <property type="project" value="TreeGrafter"/>
</dbReference>
<dbReference type="Gene3D" id="1.10.10.10">
    <property type="entry name" value="Winged helix-like DNA-binding domain superfamily/Winged helix DNA-binding domain"/>
    <property type="match status" value="1"/>
</dbReference>
<dbReference type="Pfam" id="PF02742">
    <property type="entry name" value="Fe_dep_repr_C"/>
    <property type="match status" value="1"/>
</dbReference>
<protein>
    <recommendedName>
        <fullName evidence="12">Manganese transport regulator</fullName>
    </recommendedName>
</protein>
<proteinExistence type="inferred from homology"/>
<keyword evidence="9" id="KW-0010">Activator</keyword>
<comment type="subcellular location">
    <subcellularLocation>
        <location evidence="1">Cytoplasm</location>
    </subcellularLocation>
</comment>
<evidence type="ECO:0000256" key="5">
    <source>
        <dbReference type="ARBA" id="ARBA00022491"/>
    </source>
</evidence>
<comment type="subunit">
    <text evidence="3">Homodimer.</text>
</comment>
<feature type="domain" description="HTH dtxR-type" evidence="13">
    <location>
        <begin position="3"/>
        <end position="65"/>
    </location>
</feature>
<dbReference type="InterPro" id="IPR022689">
    <property type="entry name" value="Iron_dep_repressor"/>
</dbReference>
<dbReference type="GO" id="GO:0046914">
    <property type="term" value="F:transition metal ion binding"/>
    <property type="evidence" value="ECO:0007669"/>
    <property type="project" value="InterPro"/>
</dbReference>
<dbReference type="PANTHER" id="PTHR33238">
    <property type="entry name" value="IRON (METAL) DEPENDENT REPRESSOR, DTXR FAMILY"/>
    <property type="match status" value="1"/>
</dbReference>
<evidence type="ECO:0000313" key="14">
    <source>
        <dbReference type="EMBL" id="WCE46883.1"/>
    </source>
</evidence>
<evidence type="ECO:0000256" key="9">
    <source>
        <dbReference type="ARBA" id="ARBA00023159"/>
    </source>
</evidence>
<keyword evidence="8" id="KW-0238">DNA-binding</keyword>
<keyword evidence="6" id="KW-0408">Iron</keyword>
<gene>
    <name evidence="14" type="ORF">PIG85_04335</name>
</gene>
<keyword evidence="11" id="KW-0464">Manganese</keyword>
<evidence type="ECO:0000256" key="8">
    <source>
        <dbReference type="ARBA" id="ARBA00023125"/>
    </source>
</evidence>
<dbReference type="SUPFAM" id="SSF46785">
    <property type="entry name" value="Winged helix' DNA-binding domain"/>
    <property type="match status" value="1"/>
</dbReference>
<keyword evidence="5" id="KW-0678">Repressor</keyword>
<organism evidence="14 15">
    <name type="scientific">Winkia neuii subsp. anitrata</name>
    <dbReference type="NCBI Taxonomy" id="29318"/>
    <lineage>
        <taxon>Bacteria</taxon>
        <taxon>Bacillati</taxon>
        <taxon>Actinomycetota</taxon>
        <taxon>Actinomycetes</taxon>
        <taxon>Actinomycetales</taxon>
        <taxon>Actinomycetaceae</taxon>
        <taxon>Winkia</taxon>
    </lineage>
</organism>
<sequence length="219" mass="24044">MDLSAMAEDYLKYIYSATEFEDAHVGTNSLAAAMAVAPSTASENIRRLVDAGLVEHERYRGIGLTKQGYELAVQLVRKHRLLETFLVDILGYTWEEVDEEAEILEHAVTERLLGRIDKVLGHPRRDPHGDPIPAADGSVEDAQWVRLSAVDKGALARIERVSDEDPLILKEVIAQELLPGAEVFVAEHKTYAGVMQVVVNGKEKTIGDPVAAAIFCAIT</sequence>
<evidence type="ECO:0000256" key="1">
    <source>
        <dbReference type="ARBA" id="ARBA00004496"/>
    </source>
</evidence>
<dbReference type="EMBL" id="CP116394">
    <property type="protein sequence ID" value="WCE46883.1"/>
    <property type="molecule type" value="Genomic_DNA"/>
</dbReference>
<dbReference type="InterPro" id="IPR036388">
    <property type="entry name" value="WH-like_DNA-bd_sf"/>
</dbReference>
<dbReference type="FunFam" id="1.10.60.10:FF:000004">
    <property type="entry name" value="DtxR family transcriptional regulator"/>
    <property type="match status" value="1"/>
</dbReference>
<dbReference type="InterPro" id="IPR036390">
    <property type="entry name" value="WH_DNA-bd_sf"/>
</dbReference>
<keyword evidence="7" id="KW-0805">Transcription regulation</keyword>
<dbReference type="InterPro" id="IPR007167">
    <property type="entry name" value="Fe-transptr_FeoA-like"/>
</dbReference>
<name>A0AB38XRG9_9ACTO</name>
<dbReference type="RefSeq" id="WP_101485663.1">
    <property type="nucleotide sequence ID" value="NZ_CP116394.1"/>
</dbReference>
<dbReference type="InterPro" id="IPR008988">
    <property type="entry name" value="Transcriptional_repressor_C"/>
</dbReference>
<evidence type="ECO:0000256" key="2">
    <source>
        <dbReference type="ARBA" id="ARBA00007871"/>
    </source>
</evidence>
<dbReference type="SMART" id="SM00529">
    <property type="entry name" value="HTH_DTXR"/>
    <property type="match status" value="1"/>
</dbReference>
<dbReference type="GO" id="GO:0046983">
    <property type="term" value="F:protein dimerization activity"/>
    <property type="evidence" value="ECO:0007669"/>
    <property type="project" value="InterPro"/>
</dbReference>
<keyword evidence="10" id="KW-0804">Transcription</keyword>
<dbReference type="PROSITE" id="PS50944">
    <property type="entry name" value="HTH_DTXR"/>
    <property type="match status" value="1"/>
</dbReference>
<evidence type="ECO:0000256" key="6">
    <source>
        <dbReference type="ARBA" id="ARBA00023004"/>
    </source>
</evidence>
<dbReference type="GO" id="GO:0003700">
    <property type="term" value="F:DNA-binding transcription factor activity"/>
    <property type="evidence" value="ECO:0007669"/>
    <property type="project" value="InterPro"/>
</dbReference>
<dbReference type="PANTHER" id="PTHR33238:SF11">
    <property type="entry name" value="TRANSCRIPTIONAL REGULATOR MNTR"/>
    <property type="match status" value="1"/>
</dbReference>
<evidence type="ECO:0000256" key="12">
    <source>
        <dbReference type="ARBA" id="ARBA00032593"/>
    </source>
</evidence>
<evidence type="ECO:0000313" key="15">
    <source>
        <dbReference type="Proteomes" id="UP001211044"/>
    </source>
</evidence>
<dbReference type="SUPFAM" id="SSF50037">
    <property type="entry name" value="C-terminal domain of transcriptional repressors"/>
    <property type="match status" value="1"/>
</dbReference>
<dbReference type="SMART" id="SM00899">
    <property type="entry name" value="FeoA"/>
    <property type="match status" value="1"/>
</dbReference>
<evidence type="ECO:0000256" key="7">
    <source>
        <dbReference type="ARBA" id="ARBA00023015"/>
    </source>
</evidence>
<dbReference type="KEGG" id="wne:PIG85_04335"/>
<dbReference type="InterPro" id="IPR001367">
    <property type="entry name" value="Fe_dep_repressor"/>
</dbReference>
<dbReference type="AlphaFoldDB" id="A0AB38XRG9"/>
<dbReference type="Pfam" id="PF04023">
    <property type="entry name" value="FeoA"/>
    <property type="match status" value="1"/>
</dbReference>
<dbReference type="GO" id="GO:0003677">
    <property type="term" value="F:DNA binding"/>
    <property type="evidence" value="ECO:0007669"/>
    <property type="project" value="UniProtKB-KW"/>
</dbReference>
<dbReference type="InterPro" id="IPR050536">
    <property type="entry name" value="DtxR_MntR_Metal-Reg"/>
</dbReference>
<accession>A0AB38XRG9</accession>
<dbReference type="SUPFAM" id="SSF47979">
    <property type="entry name" value="Iron-dependent repressor protein, dimerization domain"/>
    <property type="match status" value="1"/>
</dbReference>
<dbReference type="Proteomes" id="UP001211044">
    <property type="component" value="Chromosome"/>
</dbReference>
<evidence type="ECO:0000256" key="11">
    <source>
        <dbReference type="ARBA" id="ARBA00023211"/>
    </source>
</evidence>